<name>A0ACA9SMJ0_9GLOM</name>
<accession>A0ACA9SMJ0</accession>
<comment type="caution">
    <text evidence="1">The sequence shown here is derived from an EMBL/GenBank/DDBJ whole genome shotgun (WGS) entry which is preliminary data.</text>
</comment>
<dbReference type="Proteomes" id="UP000789920">
    <property type="component" value="Unassembled WGS sequence"/>
</dbReference>
<feature type="non-terminal residue" evidence="1">
    <location>
        <position position="1"/>
    </location>
</feature>
<keyword evidence="2" id="KW-1185">Reference proteome</keyword>
<gene>
    <name evidence="1" type="ORF">RPERSI_LOCUS32484</name>
</gene>
<proteinExistence type="predicted"/>
<organism evidence="1 2">
    <name type="scientific">Racocetra persica</name>
    <dbReference type="NCBI Taxonomy" id="160502"/>
    <lineage>
        <taxon>Eukaryota</taxon>
        <taxon>Fungi</taxon>
        <taxon>Fungi incertae sedis</taxon>
        <taxon>Mucoromycota</taxon>
        <taxon>Glomeromycotina</taxon>
        <taxon>Glomeromycetes</taxon>
        <taxon>Diversisporales</taxon>
        <taxon>Gigasporaceae</taxon>
        <taxon>Racocetra</taxon>
    </lineage>
</organism>
<evidence type="ECO:0000313" key="2">
    <source>
        <dbReference type="Proteomes" id="UP000789920"/>
    </source>
</evidence>
<evidence type="ECO:0000313" key="1">
    <source>
        <dbReference type="EMBL" id="CAG8842808.1"/>
    </source>
</evidence>
<protein>
    <submittedName>
        <fullName evidence="1">2251_t:CDS:1</fullName>
    </submittedName>
</protein>
<sequence length="44" mass="4976">LHFHTDASIQNLQSPNIKSDIGWICENNLSIKFNATTIPYLDTT</sequence>
<reference evidence="1" key="1">
    <citation type="submission" date="2021-06" db="EMBL/GenBank/DDBJ databases">
        <authorList>
            <person name="Kallberg Y."/>
            <person name="Tangrot J."/>
            <person name="Rosling A."/>
        </authorList>
    </citation>
    <scope>NUCLEOTIDE SEQUENCE</scope>
    <source>
        <strain evidence="1">MA461A</strain>
    </source>
</reference>
<feature type="non-terminal residue" evidence="1">
    <location>
        <position position="44"/>
    </location>
</feature>
<dbReference type="EMBL" id="CAJVQC010135750">
    <property type="protein sequence ID" value="CAG8842808.1"/>
    <property type="molecule type" value="Genomic_DNA"/>
</dbReference>